<sequence>MSGLHEECGVFGIVGGPQTRAARATYYGLYALQHRGQESAGIAVSTGNEILHHKAMGLVSEVFDEKRLATLPGSMACGHVRYSTSGRSLVVNAQPLVVRYRGGALALAHNGNLVNAPSLRATLEQEGVIFETSIDSELIANLVARADTGNIVEAVLSAMRVIRGAYALVIMTPDTLIGVRDPDGIRPLSIGRSEDSWMLASESCAFDAVGGTLVRDVEPGEVVTLNRSGVMSHLSGLARPERLCIFEFIYFGRPDSVMGASTMYVVRKRAGSLLAREAPARGDIVVPVPDSGISAAVGYAETSGIPFAEGFVKNRYVGRTFIQPEQALRAAGVDLKLSVLVDVVRGKRVVLVDDSIVRGTTILRLIRKLRAAGAVAIDLRVASPPIVCPCHFGIDTPSRGELIAAGLDVAAVCQKVDADSLAYLSIRGLREAVGGNGSCDACFSGQYPMEVPDEGNKLGLEQAEVEHATK</sequence>
<dbReference type="AlphaFoldDB" id="A0A398DLE3"/>
<dbReference type="NCBIfam" id="TIGR01134">
    <property type="entry name" value="purF"/>
    <property type="match status" value="1"/>
</dbReference>
<dbReference type="OrthoDB" id="9801213at2"/>
<dbReference type="UniPathway" id="UPA00074">
    <property type="reaction ID" value="UER00124"/>
</dbReference>
<comment type="caution">
    <text evidence="13">The sequence shown here is derived from an EMBL/GenBank/DDBJ whole genome shotgun (WGS) entry which is preliminary data.</text>
</comment>
<dbReference type="InterPro" id="IPR029057">
    <property type="entry name" value="PRTase-like"/>
</dbReference>
<protein>
    <recommendedName>
        <fullName evidence="7">Amidophosphoribosyltransferase</fullName>
        <shortName evidence="7">ATase</shortName>
        <ecNumber evidence="7">2.4.2.14</ecNumber>
    </recommendedName>
    <alternativeName>
        <fullName evidence="7">Glutamine phosphoribosylpyrophosphate amidotransferase</fullName>
        <shortName evidence="7">GPATase</shortName>
    </alternativeName>
</protein>
<dbReference type="Gene3D" id="3.40.50.2020">
    <property type="match status" value="1"/>
</dbReference>
<dbReference type="HAMAP" id="MF_01931">
    <property type="entry name" value="PurF"/>
    <property type="match status" value="1"/>
</dbReference>
<keyword evidence="5 7" id="KW-0658">Purine biosynthesis</keyword>
<comment type="similarity">
    <text evidence="2 7 8">In the C-terminal section; belongs to the purine/pyrimidine phosphoribosyltransferase family.</text>
</comment>
<organism evidence="13 14">
    <name type="scientific">Candidatus Cryosericum septentrionale</name>
    <dbReference type="NCBI Taxonomy" id="2290913"/>
    <lineage>
        <taxon>Bacteria</taxon>
        <taxon>Pseudomonadati</taxon>
        <taxon>Caldisericota/Cryosericota group</taxon>
        <taxon>Candidatus Cryosericota</taxon>
        <taxon>Candidatus Cryosericia</taxon>
        <taxon>Candidatus Cryosericales</taxon>
        <taxon>Candidatus Cryosericaceae</taxon>
        <taxon>Candidatus Cryosericum</taxon>
    </lineage>
</organism>
<comment type="catalytic activity">
    <reaction evidence="7 8">
        <text>5-phospho-beta-D-ribosylamine + L-glutamate + diphosphate = 5-phospho-alpha-D-ribose 1-diphosphate + L-glutamine + H2O</text>
        <dbReference type="Rhea" id="RHEA:14905"/>
        <dbReference type="ChEBI" id="CHEBI:15377"/>
        <dbReference type="ChEBI" id="CHEBI:29985"/>
        <dbReference type="ChEBI" id="CHEBI:33019"/>
        <dbReference type="ChEBI" id="CHEBI:58017"/>
        <dbReference type="ChEBI" id="CHEBI:58359"/>
        <dbReference type="ChEBI" id="CHEBI:58681"/>
        <dbReference type="EC" id="2.4.2.14"/>
    </reaction>
</comment>
<keyword evidence="4 7" id="KW-0808">Transferase</keyword>
<evidence type="ECO:0000256" key="11">
    <source>
        <dbReference type="PIRSR" id="PIRSR000485-3"/>
    </source>
</evidence>
<keyword evidence="7 11" id="KW-0411">Iron-sulfur</keyword>
<dbReference type="SUPFAM" id="SSF56235">
    <property type="entry name" value="N-terminal nucleophile aminohydrolases (Ntn hydrolases)"/>
    <property type="match status" value="1"/>
</dbReference>
<evidence type="ECO:0000256" key="6">
    <source>
        <dbReference type="ARBA" id="ARBA00022962"/>
    </source>
</evidence>
<feature type="binding site" evidence="7 10">
    <location>
        <position position="354"/>
    </location>
    <ligand>
        <name>Mg(2+)</name>
        <dbReference type="ChEBI" id="CHEBI:18420"/>
    </ligand>
</feature>
<keyword evidence="3 7" id="KW-0328">Glycosyltransferase</keyword>
<evidence type="ECO:0000256" key="10">
    <source>
        <dbReference type="PIRSR" id="PIRSR000485-2"/>
    </source>
</evidence>
<dbReference type="GO" id="GO:0006189">
    <property type="term" value="P:'de novo' IMP biosynthetic process"/>
    <property type="evidence" value="ECO:0007669"/>
    <property type="project" value="UniProtKB-UniRule"/>
</dbReference>
<dbReference type="SUPFAM" id="SSF53271">
    <property type="entry name" value="PRTase-like"/>
    <property type="match status" value="1"/>
</dbReference>
<feature type="binding site" evidence="7 10">
    <location>
        <position position="353"/>
    </location>
    <ligand>
        <name>Mg(2+)</name>
        <dbReference type="ChEBI" id="CHEBI:18420"/>
    </ligand>
</feature>
<feature type="binding site" evidence="7 11">
    <location>
        <position position="442"/>
    </location>
    <ligand>
        <name>[4Fe-4S] cluster</name>
        <dbReference type="ChEBI" id="CHEBI:49883"/>
    </ligand>
</feature>
<reference evidence="13 14" key="1">
    <citation type="submission" date="2018-09" db="EMBL/GenBank/DDBJ databases">
        <title>Discovery and Ecogenomic Context for Candidatus Cryosericales, a Global Caldiserica Order Active in Thawing Permafrost.</title>
        <authorList>
            <person name="Martinez M.A."/>
            <person name="Woodcroft B.J."/>
            <person name="Ignacio Espinoza J.C."/>
            <person name="Zayed A."/>
            <person name="Singleton C.M."/>
            <person name="Boyd J."/>
            <person name="Li Y.-F."/>
            <person name="Purvine S."/>
            <person name="Maughan H."/>
            <person name="Hodgkins S.B."/>
            <person name="Anderson D."/>
            <person name="Sederholm M."/>
            <person name="Temperton B."/>
            <person name="Saleska S.R."/>
            <person name="Tyson G.W."/>
            <person name="Rich V.I."/>
        </authorList>
    </citation>
    <scope>NUCLEOTIDE SEQUENCE [LARGE SCALE GENOMIC DNA]</scope>
    <source>
        <strain evidence="13 14">SMC1</strain>
    </source>
</reference>
<evidence type="ECO:0000256" key="2">
    <source>
        <dbReference type="ARBA" id="ARBA00010138"/>
    </source>
</evidence>
<dbReference type="EC" id="2.4.2.14" evidence="7"/>
<comment type="function">
    <text evidence="7">Catalyzes the formation of phosphoribosylamine from phosphoribosylpyrophosphate (PRPP) and glutamine.</text>
</comment>
<evidence type="ECO:0000313" key="13">
    <source>
        <dbReference type="EMBL" id="RIE16516.1"/>
    </source>
</evidence>
<comment type="cofactor">
    <cofactor evidence="7 10">
        <name>Mg(2+)</name>
        <dbReference type="ChEBI" id="CHEBI:18420"/>
    </cofactor>
    <text evidence="7 10">Binds 1 Mg(2+) ion per subunit.</text>
</comment>
<name>A0A398DLE3_9BACT</name>
<evidence type="ECO:0000256" key="5">
    <source>
        <dbReference type="ARBA" id="ARBA00022755"/>
    </source>
</evidence>
<dbReference type="Pfam" id="PF13537">
    <property type="entry name" value="GATase_7"/>
    <property type="match status" value="1"/>
</dbReference>
<gene>
    <name evidence="7" type="primary">purF</name>
    <name evidence="13" type="ORF">SMC1_06995</name>
</gene>
<feature type="binding site" evidence="7 11">
    <location>
        <position position="244"/>
    </location>
    <ligand>
        <name>[4Fe-4S] cluster</name>
        <dbReference type="ChEBI" id="CHEBI:49883"/>
    </ligand>
</feature>
<evidence type="ECO:0000256" key="4">
    <source>
        <dbReference type="ARBA" id="ARBA00022679"/>
    </source>
</evidence>
<feature type="binding site" evidence="7 11">
    <location>
        <position position="439"/>
    </location>
    <ligand>
        <name>[4Fe-4S] cluster</name>
        <dbReference type="ChEBI" id="CHEBI:49883"/>
    </ligand>
</feature>
<evidence type="ECO:0000256" key="9">
    <source>
        <dbReference type="PIRSR" id="PIRSR000485-1"/>
    </source>
</evidence>
<evidence type="ECO:0000313" key="14">
    <source>
        <dbReference type="Proteomes" id="UP000266113"/>
    </source>
</evidence>
<feature type="binding site" evidence="7 10">
    <location>
        <position position="291"/>
    </location>
    <ligand>
        <name>Mg(2+)</name>
        <dbReference type="ChEBI" id="CHEBI:18420"/>
    </ligand>
</feature>
<dbReference type="Proteomes" id="UP000266113">
    <property type="component" value="Unassembled WGS sequence"/>
</dbReference>
<dbReference type="InterPro" id="IPR035584">
    <property type="entry name" value="PurF_N"/>
</dbReference>
<keyword evidence="7 11" id="KW-0408">Iron</keyword>
<feature type="domain" description="Glutamine amidotransferase type-2" evidence="12">
    <location>
        <begin position="8"/>
        <end position="228"/>
    </location>
</feature>
<keyword evidence="7" id="KW-0004">4Fe-4S</keyword>
<dbReference type="PIRSF" id="PIRSF000485">
    <property type="entry name" value="Amd_phspho_trans"/>
    <property type="match status" value="1"/>
</dbReference>
<evidence type="ECO:0000256" key="8">
    <source>
        <dbReference type="PIRNR" id="PIRNR000485"/>
    </source>
</evidence>
<dbReference type="GO" id="GO:0051539">
    <property type="term" value="F:4 iron, 4 sulfur cluster binding"/>
    <property type="evidence" value="ECO:0007669"/>
    <property type="project" value="UniProtKB-KW"/>
</dbReference>
<dbReference type="InterPro" id="IPR000836">
    <property type="entry name" value="PRTase_dom"/>
</dbReference>
<evidence type="ECO:0000256" key="1">
    <source>
        <dbReference type="ARBA" id="ARBA00005209"/>
    </source>
</evidence>
<accession>A0A398DLE3</accession>
<comment type="pathway">
    <text evidence="1 7 8">Purine metabolism; IMP biosynthesis via de novo pathway; N(1)-(5-phospho-D-ribosyl)glycinamide from 5-phospho-alpha-D-ribose 1-diphosphate: step 1/2.</text>
</comment>
<evidence type="ECO:0000259" key="12">
    <source>
        <dbReference type="PROSITE" id="PS51278"/>
    </source>
</evidence>
<dbReference type="CDD" id="cd00715">
    <property type="entry name" value="GPATase_N"/>
    <property type="match status" value="1"/>
</dbReference>
<dbReference type="EMBL" id="QXIY01000030">
    <property type="protein sequence ID" value="RIE16516.1"/>
    <property type="molecule type" value="Genomic_DNA"/>
</dbReference>
<keyword evidence="14" id="KW-1185">Reference proteome</keyword>
<dbReference type="GO" id="GO:0009113">
    <property type="term" value="P:purine nucleobase biosynthetic process"/>
    <property type="evidence" value="ECO:0007669"/>
    <property type="project" value="UniProtKB-UniRule"/>
</dbReference>
<dbReference type="Gene3D" id="3.60.20.10">
    <property type="entry name" value="Glutamine Phosphoribosylpyrophosphate, subunit 1, domain 1"/>
    <property type="match status" value="1"/>
</dbReference>
<dbReference type="InterPro" id="IPR005854">
    <property type="entry name" value="PurF"/>
</dbReference>
<comment type="cofactor">
    <cofactor evidence="7 11">
        <name>[4Fe-4S] cluster</name>
        <dbReference type="ChEBI" id="CHEBI:49883"/>
    </cofactor>
    <text evidence="7 11">Binds 1 [4Fe-4S] cluster per subunit.</text>
</comment>
<dbReference type="CDD" id="cd06223">
    <property type="entry name" value="PRTases_typeI"/>
    <property type="match status" value="1"/>
</dbReference>
<feature type="active site" description="Nucleophile" evidence="7 9">
    <location>
        <position position="8"/>
    </location>
</feature>
<dbReference type="InterPro" id="IPR029055">
    <property type="entry name" value="Ntn_hydrolases_N"/>
</dbReference>
<evidence type="ECO:0000256" key="7">
    <source>
        <dbReference type="HAMAP-Rule" id="MF_01931"/>
    </source>
</evidence>
<keyword evidence="7 10" id="KW-0479">Metal-binding</keyword>
<dbReference type="PROSITE" id="PS51278">
    <property type="entry name" value="GATASE_TYPE_2"/>
    <property type="match status" value="1"/>
</dbReference>
<proteinExistence type="inferred from homology"/>
<evidence type="ECO:0000256" key="3">
    <source>
        <dbReference type="ARBA" id="ARBA00022676"/>
    </source>
</evidence>
<feature type="binding site" evidence="7 11">
    <location>
        <position position="390"/>
    </location>
    <ligand>
        <name>[4Fe-4S] cluster</name>
        <dbReference type="ChEBI" id="CHEBI:49883"/>
    </ligand>
</feature>
<keyword evidence="7 10" id="KW-0460">Magnesium</keyword>
<dbReference type="InterPro" id="IPR017932">
    <property type="entry name" value="GATase_2_dom"/>
</dbReference>
<dbReference type="GO" id="GO:0000287">
    <property type="term" value="F:magnesium ion binding"/>
    <property type="evidence" value="ECO:0007669"/>
    <property type="project" value="UniProtKB-UniRule"/>
</dbReference>
<dbReference type="PANTHER" id="PTHR11907">
    <property type="entry name" value="AMIDOPHOSPHORIBOSYLTRANSFERASE"/>
    <property type="match status" value="1"/>
</dbReference>
<dbReference type="GO" id="GO:0004044">
    <property type="term" value="F:amidophosphoribosyltransferase activity"/>
    <property type="evidence" value="ECO:0007669"/>
    <property type="project" value="UniProtKB-UniRule"/>
</dbReference>
<keyword evidence="6 7" id="KW-0315">Glutamine amidotransferase</keyword>